<evidence type="ECO:0000256" key="11">
    <source>
        <dbReference type="ARBA" id="ARBA00023310"/>
    </source>
</evidence>
<sequence>MSSDYLGQFEIKTIFQLPAVLGYRLDFTNSSLYMMIATLTISSFLLIGSRRFVLVPGYLQAILENLYFFCFNALEQRIGNNAHKHVPMIMTVFLFILGSNLLGMLTFLPMSFTVTSHISVTLVLSIFVFAYSFIVLVMKRKNHIASFFVPSSVPRLLAPLIFVMELFSYCIRPFSLSIRLSANMVAGHVMMLVVAHLVHSMPVTIFPFGFLFMMLLFVFEVFISCLQAYIFMTLSTVYLADAYEEH</sequence>
<feature type="transmembrane region" description="Helical" evidence="12">
    <location>
        <begin position="180"/>
        <end position="198"/>
    </location>
</feature>
<keyword evidence="15" id="KW-1185">Reference proteome</keyword>
<dbReference type="EMBL" id="AXCJ01000001">
    <property type="protein sequence ID" value="ETO91846.1"/>
    <property type="molecule type" value="Genomic_DNA"/>
</dbReference>
<feature type="transmembrane region" description="Helical" evidence="12">
    <location>
        <begin position="86"/>
        <end position="108"/>
    </location>
</feature>
<dbReference type="SUPFAM" id="SSF81336">
    <property type="entry name" value="F1F0 ATP synthase subunit A"/>
    <property type="match status" value="1"/>
</dbReference>
<evidence type="ECO:0000313" key="14">
    <source>
        <dbReference type="EMBL" id="ETO91846.1"/>
    </source>
</evidence>
<dbReference type="InterPro" id="IPR045083">
    <property type="entry name" value="ATP_synth_F0_asu_bact/mt"/>
</dbReference>
<comment type="subcellular location">
    <subcellularLocation>
        <location evidence="12 13">Cell membrane</location>
        <topology evidence="12 13">Multi-pass membrane protein</topology>
    </subcellularLocation>
    <subcellularLocation>
        <location evidence="1">Membrane</location>
        <topology evidence="1">Multi-pass membrane protein</topology>
    </subcellularLocation>
</comment>
<dbReference type="InterPro" id="IPR000568">
    <property type="entry name" value="ATP_synth_F0_asu"/>
</dbReference>
<dbReference type="InterPro" id="IPR023011">
    <property type="entry name" value="ATP_synth_F0_asu_AS"/>
</dbReference>
<evidence type="ECO:0000256" key="7">
    <source>
        <dbReference type="ARBA" id="ARBA00022781"/>
    </source>
</evidence>
<reference evidence="14 15" key="1">
    <citation type="journal article" date="2013" name="PLoS ONE">
        <title>Bacterial endosymbiosis in a chordate host: long-term co-evolution and conservation of secondary metabolism.</title>
        <authorList>
            <person name="Kwan J.C."/>
            <person name="Schmidt E.W."/>
        </authorList>
    </citation>
    <scope>NUCLEOTIDE SEQUENCE [LARGE SCALE GENOMIC DNA]</scope>
    <source>
        <strain evidence="15">L6</strain>
    </source>
</reference>
<keyword evidence="10 12" id="KW-0472">Membrane</keyword>
<feature type="transmembrane region" description="Helical" evidence="12">
    <location>
        <begin position="114"/>
        <end position="136"/>
    </location>
</feature>
<keyword evidence="3 12" id="KW-0813">Transport</keyword>
<dbReference type="AlphaFoldDB" id="W2V0B1"/>
<keyword evidence="11 12" id="KW-0066">ATP synthesis</keyword>
<accession>W2V0B1</accession>
<dbReference type="NCBIfam" id="TIGR01131">
    <property type="entry name" value="ATP_synt_6_or_A"/>
    <property type="match status" value="1"/>
</dbReference>
<dbReference type="GO" id="GO:0046933">
    <property type="term" value="F:proton-transporting ATP synthase activity, rotational mechanism"/>
    <property type="evidence" value="ECO:0007669"/>
    <property type="project" value="UniProtKB-UniRule"/>
</dbReference>
<evidence type="ECO:0000256" key="8">
    <source>
        <dbReference type="ARBA" id="ARBA00022989"/>
    </source>
</evidence>
<proteinExistence type="inferred from homology"/>
<dbReference type="PANTHER" id="PTHR11410">
    <property type="entry name" value="ATP SYNTHASE SUBUNIT A"/>
    <property type="match status" value="1"/>
</dbReference>
<dbReference type="PROSITE" id="PS00449">
    <property type="entry name" value="ATPASE_A"/>
    <property type="match status" value="1"/>
</dbReference>
<dbReference type="CDD" id="cd00310">
    <property type="entry name" value="ATP-synt_Fo_a_6"/>
    <property type="match status" value="1"/>
</dbReference>
<keyword evidence="7 12" id="KW-0375">Hydrogen ion transport</keyword>
<dbReference type="GO" id="GO:0005886">
    <property type="term" value="C:plasma membrane"/>
    <property type="evidence" value="ECO:0007669"/>
    <property type="project" value="UniProtKB-SubCell"/>
</dbReference>
<dbReference type="HAMAP" id="MF_01393">
    <property type="entry name" value="ATP_synth_a_bact"/>
    <property type="match status" value="1"/>
</dbReference>
<dbReference type="PRINTS" id="PR00123">
    <property type="entry name" value="ATPASEA"/>
</dbReference>
<dbReference type="STRING" id="1401685.P857_1024"/>
<keyword evidence="4 12" id="KW-1003">Cell membrane</keyword>
<evidence type="ECO:0000313" key="15">
    <source>
        <dbReference type="Proteomes" id="UP000018951"/>
    </source>
</evidence>
<evidence type="ECO:0000256" key="13">
    <source>
        <dbReference type="RuleBase" id="RU000483"/>
    </source>
</evidence>
<keyword evidence="5 12" id="KW-0138">CF(0)</keyword>
<keyword evidence="6 12" id="KW-0812">Transmembrane</keyword>
<dbReference type="PANTHER" id="PTHR11410:SF0">
    <property type="entry name" value="ATP SYNTHASE SUBUNIT A"/>
    <property type="match status" value="1"/>
</dbReference>
<dbReference type="Pfam" id="PF00119">
    <property type="entry name" value="ATP-synt_A"/>
    <property type="match status" value="1"/>
</dbReference>
<protein>
    <recommendedName>
        <fullName evidence="12 13">ATP synthase subunit a</fullName>
    </recommendedName>
    <alternativeName>
        <fullName evidence="12">ATP synthase F0 sector subunit a</fullName>
    </alternativeName>
    <alternativeName>
        <fullName evidence="12">F-ATPase subunit 6</fullName>
    </alternativeName>
</protein>
<evidence type="ECO:0000256" key="3">
    <source>
        <dbReference type="ARBA" id="ARBA00022448"/>
    </source>
</evidence>
<keyword evidence="8 12" id="KW-1133">Transmembrane helix</keyword>
<evidence type="ECO:0000256" key="4">
    <source>
        <dbReference type="ARBA" id="ARBA00022475"/>
    </source>
</evidence>
<evidence type="ECO:0000256" key="6">
    <source>
        <dbReference type="ARBA" id="ARBA00022692"/>
    </source>
</evidence>
<comment type="caution">
    <text evidence="14">The sequence shown here is derived from an EMBL/GenBank/DDBJ whole genome shotgun (WGS) entry which is preliminary data.</text>
</comment>
<feature type="transmembrane region" description="Helical" evidence="12">
    <location>
        <begin position="210"/>
        <end position="232"/>
    </location>
</feature>
<dbReference type="InterPro" id="IPR035908">
    <property type="entry name" value="F0_ATP_A_sf"/>
</dbReference>
<dbReference type="GO" id="GO:0045259">
    <property type="term" value="C:proton-transporting ATP synthase complex"/>
    <property type="evidence" value="ECO:0007669"/>
    <property type="project" value="UniProtKB-KW"/>
</dbReference>
<evidence type="ECO:0000256" key="2">
    <source>
        <dbReference type="ARBA" id="ARBA00006810"/>
    </source>
</evidence>
<comment type="similarity">
    <text evidence="2 12 13">Belongs to the ATPase A chain family.</text>
</comment>
<feature type="transmembrane region" description="Helical" evidence="12">
    <location>
        <begin position="32"/>
        <end position="49"/>
    </location>
</feature>
<name>W2V0B1_9RICK</name>
<dbReference type="Gene3D" id="1.20.120.220">
    <property type="entry name" value="ATP synthase, F0 complex, subunit A"/>
    <property type="match status" value="1"/>
</dbReference>
<dbReference type="NCBIfam" id="NF004482">
    <property type="entry name" value="PRK05815.2-4"/>
    <property type="match status" value="1"/>
</dbReference>
<dbReference type="Proteomes" id="UP000018951">
    <property type="component" value="Unassembled WGS sequence"/>
</dbReference>
<organism evidence="14 15">
    <name type="scientific">Candidatus Xenolissoclinum pacificiensis L6</name>
    <dbReference type="NCBI Taxonomy" id="1401685"/>
    <lineage>
        <taxon>Bacteria</taxon>
        <taxon>Pseudomonadati</taxon>
        <taxon>Pseudomonadota</taxon>
        <taxon>Alphaproteobacteria</taxon>
        <taxon>Rickettsiales</taxon>
        <taxon>Anaplasmataceae</taxon>
        <taxon>Candidatus Xenolissoclinum</taxon>
    </lineage>
</organism>
<evidence type="ECO:0000256" key="5">
    <source>
        <dbReference type="ARBA" id="ARBA00022547"/>
    </source>
</evidence>
<comment type="function">
    <text evidence="12 13">Key component of the proton channel; it plays a direct role in the translocation of protons across the membrane.</text>
</comment>
<keyword evidence="9 12" id="KW-0406">Ion transport</keyword>
<evidence type="ECO:0000256" key="1">
    <source>
        <dbReference type="ARBA" id="ARBA00004141"/>
    </source>
</evidence>
<gene>
    <name evidence="12 14" type="primary">atpB</name>
    <name evidence="14" type="ORF">P857_1024</name>
</gene>
<evidence type="ECO:0000256" key="12">
    <source>
        <dbReference type="HAMAP-Rule" id="MF_01393"/>
    </source>
</evidence>
<evidence type="ECO:0000256" key="10">
    <source>
        <dbReference type="ARBA" id="ARBA00023136"/>
    </source>
</evidence>
<evidence type="ECO:0000256" key="9">
    <source>
        <dbReference type="ARBA" id="ARBA00023065"/>
    </source>
</evidence>